<keyword evidence="1 4" id="KW-0349">Heme</keyword>
<dbReference type="InterPro" id="IPR011444">
    <property type="entry name" value="DUF1549"/>
</dbReference>
<dbReference type="Pfam" id="PF07583">
    <property type="entry name" value="PSCyt2"/>
    <property type="match status" value="1"/>
</dbReference>
<dbReference type="InterPro" id="IPR036909">
    <property type="entry name" value="Cyt_c-like_dom_sf"/>
</dbReference>
<dbReference type="Pfam" id="PF07635">
    <property type="entry name" value="PSCyt1"/>
    <property type="match status" value="1"/>
</dbReference>
<dbReference type="Pfam" id="PF07587">
    <property type="entry name" value="PSD1"/>
    <property type="match status" value="1"/>
</dbReference>
<dbReference type="InterPro" id="IPR008979">
    <property type="entry name" value="Galactose-bd-like_sf"/>
</dbReference>
<protein>
    <submittedName>
        <fullName evidence="7">DUF1553 domain-containing protein</fullName>
    </submittedName>
</protein>
<keyword evidence="5" id="KW-0812">Transmembrane</keyword>
<feature type="transmembrane region" description="Helical" evidence="5">
    <location>
        <begin position="7"/>
        <end position="25"/>
    </location>
</feature>
<feature type="domain" description="Cytochrome c" evidence="6">
    <location>
        <begin position="15"/>
        <end position="122"/>
    </location>
</feature>
<name>A0ABZ0WA58_9BACT</name>
<dbReference type="PANTHER" id="PTHR35889">
    <property type="entry name" value="CYCLOINULO-OLIGOSACCHARIDE FRUCTANOTRANSFERASE-RELATED"/>
    <property type="match status" value="1"/>
</dbReference>
<dbReference type="Proteomes" id="UP001325680">
    <property type="component" value="Chromosome"/>
</dbReference>
<dbReference type="SUPFAM" id="SSF46626">
    <property type="entry name" value="Cytochrome c"/>
    <property type="match status" value="1"/>
</dbReference>
<dbReference type="CDD" id="cd04084">
    <property type="entry name" value="CBM6_xylanase-like"/>
    <property type="match status" value="1"/>
</dbReference>
<keyword evidence="5" id="KW-0472">Membrane</keyword>
<accession>A0ABZ0WA58</accession>
<evidence type="ECO:0000313" key="7">
    <source>
        <dbReference type="EMBL" id="WQD40071.1"/>
    </source>
</evidence>
<keyword evidence="8" id="KW-1185">Reference proteome</keyword>
<dbReference type="Gene3D" id="2.60.120.260">
    <property type="entry name" value="Galactose-binding domain-like"/>
    <property type="match status" value="1"/>
</dbReference>
<evidence type="ECO:0000256" key="2">
    <source>
        <dbReference type="ARBA" id="ARBA00022723"/>
    </source>
</evidence>
<organism evidence="7 8">
    <name type="scientific">Niabella yanshanensis</name>
    <dbReference type="NCBI Taxonomy" id="577386"/>
    <lineage>
        <taxon>Bacteria</taxon>
        <taxon>Pseudomonadati</taxon>
        <taxon>Bacteroidota</taxon>
        <taxon>Chitinophagia</taxon>
        <taxon>Chitinophagales</taxon>
        <taxon>Chitinophagaceae</taxon>
        <taxon>Niabella</taxon>
    </lineage>
</organism>
<gene>
    <name evidence="7" type="ORF">U0035_07925</name>
</gene>
<evidence type="ECO:0000256" key="5">
    <source>
        <dbReference type="SAM" id="Phobius"/>
    </source>
</evidence>
<proteinExistence type="predicted"/>
<evidence type="ECO:0000256" key="3">
    <source>
        <dbReference type="ARBA" id="ARBA00023004"/>
    </source>
</evidence>
<evidence type="ECO:0000259" key="6">
    <source>
        <dbReference type="PROSITE" id="PS51007"/>
    </source>
</evidence>
<dbReference type="SUPFAM" id="SSF49785">
    <property type="entry name" value="Galactose-binding domain-like"/>
    <property type="match status" value="1"/>
</dbReference>
<dbReference type="InterPro" id="IPR009056">
    <property type="entry name" value="Cyt_c-like_dom"/>
</dbReference>
<evidence type="ECO:0000256" key="1">
    <source>
        <dbReference type="ARBA" id="ARBA00022617"/>
    </source>
</evidence>
<keyword evidence="5" id="KW-1133">Transmembrane helix</keyword>
<keyword evidence="3 4" id="KW-0408">Iron</keyword>
<dbReference type="EMBL" id="CP139960">
    <property type="protein sequence ID" value="WQD40071.1"/>
    <property type="molecule type" value="Genomic_DNA"/>
</dbReference>
<evidence type="ECO:0000256" key="4">
    <source>
        <dbReference type="PROSITE-ProRule" id="PRU00433"/>
    </source>
</evidence>
<keyword evidence="2 4" id="KW-0479">Metal-binding</keyword>
<dbReference type="PROSITE" id="PS51007">
    <property type="entry name" value="CYTC"/>
    <property type="match status" value="1"/>
</dbReference>
<dbReference type="RefSeq" id="WP_114789461.1">
    <property type="nucleotide sequence ID" value="NZ_CP139960.1"/>
</dbReference>
<evidence type="ECO:0000313" key="8">
    <source>
        <dbReference type="Proteomes" id="UP001325680"/>
    </source>
</evidence>
<sequence length="910" mass="102811">MLLSNYRVLLVISLLVVTAGTWYFFSSEKKVDFNADVKPILNKKCISCHGGVKQSGGFSVLFREEALAKTESGKPAIIPGKPDESEFIRRLTVNPEERMPYKHDALPDAEIKILKSWVKQGAEWGKHWAYIPAQKEPVPEGNEDWSKNDIDRFISDQLEANGLSPAAEADKPTLLRRVSLDLTGLPPSEAVSRKFLNDPSDKAYERLVDALLASPAYGERWTSLWLDLARYADTKGYEKDAHRSIWRYRDWLINAFNSDQPYDAFLIEQIAGDLLPDPTDAQYIATAFQRNTLTNDEGGTDNEEYRTAAVIDRVNTTWEALMGTTFACVQCHSHPYDPFKHEDYYRFMAFFNNTRDEDTFEDFPLLREYKNGDSLKFEKLKAWLSQNVKGNEKEQVIRFLKTGQPVINSVTTDAFTNSALADTKWLSLRNNGSSRLKKVNLTDKTELMFRYATGISGGLWQVHADSLKGPVIASIVLKPTDGWQVATVDIKAPEGVHDLWLTYHNPALKTPEENGATFSWFYLKQPFPGKELPGFDSAYKLYNDLITSSDYTATPILVESPSDMFRTTNIFDRGSWLSKGDAVQPGVPAVLNAMPAKAPKNRLGLAMWLTDKTNPLTARTMVNRLWEQLFGTGIAETLEDMGTQGVAPTHKELLDYLAWRFMNDHKWSVKQLLREIVMSATYRQRSEVPDELLAKDPANKLYARGPRVRLSAEQIRDQALAVSAVLSDKMFGKSVMPYQPKGIWKSPYNGADWKQSEGEDQYRRAVYTYWKRTAPYPSMIGFDAAMRDVCLPRRIRTNTPLQALSMLNDSAYLDMARHLAKRMESLGGGDPGKQIEKGYECMMYKPIHPAKLDILMGLYNKSLKTFGADAGKTMTLVADSMGRSVAKPERAAMIVVANAMLNFDEWLTKS</sequence>
<dbReference type="PANTHER" id="PTHR35889:SF3">
    <property type="entry name" value="F-BOX DOMAIN-CONTAINING PROTEIN"/>
    <property type="match status" value="1"/>
</dbReference>
<reference evidence="7 8" key="1">
    <citation type="submission" date="2023-12" db="EMBL/GenBank/DDBJ databases">
        <title>Genome sequencing and assembly of bacterial species from a model synthetic community.</title>
        <authorList>
            <person name="Hogle S.L."/>
        </authorList>
    </citation>
    <scope>NUCLEOTIDE SEQUENCE [LARGE SCALE GENOMIC DNA]</scope>
    <source>
        <strain evidence="7 8">HAMBI_3031</strain>
    </source>
</reference>
<dbReference type="InterPro" id="IPR011429">
    <property type="entry name" value="Cyt_c_Planctomycete-type"/>
</dbReference>
<dbReference type="InterPro" id="IPR022655">
    <property type="entry name" value="DUF1553"/>
</dbReference>